<dbReference type="InterPro" id="IPR048331">
    <property type="entry name" value="PcRGLX/YetA_3rd"/>
</dbReference>
<dbReference type="Proteomes" id="UP001570846">
    <property type="component" value="Unassembled WGS sequence"/>
</dbReference>
<evidence type="ECO:0000313" key="6">
    <source>
        <dbReference type="Proteomes" id="UP000323866"/>
    </source>
</evidence>
<accession>A0A5M8QCY0</accession>
<reference evidence="4 6" key="1">
    <citation type="submission" date="2019-07" db="EMBL/GenBank/DDBJ databases">
        <authorList>
            <person name="Qu J.-H."/>
        </authorList>
    </citation>
    <scope>NUCLEOTIDE SEQUENCE [LARGE SCALE GENOMIC DNA]</scope>
    <source>
        <strain evidence="4 6">MDT1-10-3</strain>
    </source>
</reference>
<name>A0A5M8QCY0_9BACT</name>
<dbReference type="Pfam" id="PF21346">
    <property type="entry name" value="PcRGLX_3rd"/>
    <property type="match status" value="1"/>
</dbReference>
<evidence type="ECO:0000313" key="5">
    <source>
        <dbReference type="EMBL" id="MFA1771553.1"/>
    </source>
</evidence>
<dbReference type="InterPro" id="IPR045793">
    <property type="entry name" value="PcRGLX/YetA-like"/>
</dbReference>
<proteinExistence type="predicted"/>
<feature type="domain" description="PcRGLX/YetA-like central beta-sandwich" evidence="2">
    <location>
        <begin position="123"/>
        <end position="473"/>
    </location>
</feature>
<reference evidence="5 7" key="3">
    <citation type="submission" date="2024-08" db="EMBL/GenBank/DDBJ databases">
        <authorList>
            <person name="Wei W."/>
        </authorList>
    </citation>
    <scope>NUCLEOTIDE SEQUENCE [LARGE SCALE GENOMIC DNA]</scope>
    <source>
        <strain evidence="5 7">XU2</strain>
    </source>
</reference>
<dbReference type="EMBL" id="JBGOGF010000004">
    <property type="protein sequence ID" value="MFA1771553.1"/>
    <property type="molecule type" value="Genomic_DNA"/>
</dbReference>
<dbReference type="PANTHER" id="PTHR40081:SF1">
    <property type="entry name" value="TAT PATHWAY SIGNAL SEQUENCE DOMAIN PROTEIN"/>
    <property type="match status" value="1"/>
</dbReference>
<evidence type="ECO:0000259" key="1">
    <source>
        <dbReference type="Pfam" id="PF19501"/>
    </source>
</evidence>
<dbReference type="PANTHER" id="PTHR40081">
    <property type="entry name" value="CONCANAVALIN A-LIKE LECTIN/GLUCANASE"/>
    <property type="match status" value="1"/>
</dbReference>
<protein>
    <submittedName>
        <fullName evidence="4">Tat pathway signal sequence domain protein</fullName>
    </submittedName>
</protein>
<dbReference type="AlphaFoldDB" id="A0A5M8QCY0"/>
<gene>
    <name evidence="5" type="ORF">ACD591_09645</name>
    <name evidence="4" type="ORF">FOE74_14470</name>
</gene>
<evidence type="ECO:0000313" key="4">
    <source>
        <dbReference type="EMBL" id="KAA6432312.1"/>
    </source>
</evidence>
<dbReference type="InterPro" id="IPR048330">
    <property type="entry name" value="PcRGLX/YetA_2nd"/>
</dbReference>
<dbReference type="OrthoDB" id="262615at2"/>
<sequence>MGKLRFTCLVIGLYLCFGVVFPISAQKGKPVPVDLKWLHGHTLNSATGVSWGVPWPKGTVKKGQSFHLTDAAGKTLPLQTWPLAYWPDGSLKWSGFATVARPDKAGLKLHLGKAEAAKTEGPVQVKENAQGVRIQTGNLQCVIPRTGRFLLDSLVTGGRVVGTQGRLECVLQNGPDGEVHESPRKELFFSKVEKVTVEQSGPVRAVVRVEGKLKAEKGGRSWLPFSIRMYFYAGSTAVRLVNTLVYDGHDQQDFIKGLAVVFSVPLREQLHNRHVRFAGEGPGIWAEPVRPLVGRRLVTYQGENVFPNQVAGKRIANQEQFAEPEQKLIQDFPVWNDYKLVQNNADGFNIQKRTNSQSTWLDASAGKRASGLAFVGDVQGGLAVGLKDFWQSYPAALEVRNAAKGVADLKVWLWSPYAEAMDMRHYDTLAHGLEATYEDVQEGFSTPYGIARTSELTLFARAEVPSHEELSGFTSLSRQTPLLVSTPEYLHSVNTFGVWSLPDRSTSGKSWIEDQLDKAIAFYQKEIDQRNWYGFWNYGDVMHAYDPVRHTWRYDIGGFAWANTELAPDLWLWYSFLRTGRADIFKMAEAMTRHTSEVDVYHIGKLAGLGSRHNVRHWGDGSKEVRESQAPYRRFYYYLTTDERTGDMMRAVAQIADKAMVEVDPLRLILPKSEYPTHSRIGPDWLALVGNWMTEWERTGDKRWRDKIMAGVNSFAKMPYGFFSGKQGAFGYDPATQKMYMLSKDAIGSAHLTVLMGGPEVAFELTDLLQNDTWNRLWLQYSELYGASEDTIEKALGRRTTLGAPGPHFARLPAYAAKRKRNPELAKRAWAEFLTPRTKAQFDPQLIQGVQALKPLEEVPTISTNNTAQWCLNAIQLLELVGDQMPEQNELWSSTGKPKN</sequence>
<organism evidence="4 6">
    <name type="scientific">Rufibacter glacialis</name>
    <dbReference type="NCBI Taxonomy" id="1259555"/>
    <lineage>
        <taxon>Bacteria</taxon>
        <taxon>Pseudomonadati</taxon>
        <taxon>Bacteroidota</taxon>
        <taxon>Cytophagia</taxon>
        <taxon>Cytophagales</taxon>
        <taxon>Hymenobacteraceae</taxon>
        <taxon>Rufibacter</taxon>
    </lineage>
</organism>
<dbReference type="Pfam" id="PF21345">
    <property type="entry name" value="PcRGLX_2nd"/>
    <property type="match status" value="1"/>
</dbReference>
<evidence type="ECO:0000259" key="2">
    <source>
        <dbReference type="Pfam" id="PF21345"/>
    </source>
</evidence>
<feature type="domain" description="PcRGLX/YetA-like C-terminal alpha/alpha toroid" evidence="3">
    <location>
        <begin position="481"/>
        <end position="885"/>
    </location>
</feature>
<keyword evidence="7" id="KW-1185">Reference proteome</keyword>
<comment type="caution">
    <text evidence="4">The sequence shown here is derived from an EMBL/GenBank/DDBJ whole genome shotgun (WGS) entry which is preliminary data.</text>
</comment>
<dbReference type="RefSeq" id="WP_149099344.1">
    <property type="nucleotide sequence ID" value="NZ_BMMG01000005.1"/>
</dbReference>
<feature type="domain" description="PcRGLX/YetA-like N-terminal RIFT barrel" evidence="1">
    <location>
        <begin position="33"/>
        <end position="103"/>
    </location>
</feature>
<evidence type="ECO:0000259" key="3">
    <source>
        <dbReference type="Pfam" id="PF21346"/>
    </source>
</evidence>
<reference evidence="4 6" key="2">
    <citation type="submission" date="2019-09" db="EMBL/GenBank/DDBJ databases">
        <title>A bacterium isolated from glacier soil.</title>
        <authorList>
            <person name="Liu Q."/>
        </authorList>
    </citation>
    <scope>NUCLEOTIDE SEQUENCE [LARGE SCALE GENOMIC DNA]</scope>
    <source>
        <strain evidence="4 6">MDT1-10-3</strain>
    </source>
</reference>
<dbReference type="InterPro" id="IPR048329">
    <property type="entry name" value="PcRGLX_1st"/>
</dbReference>
<dbReference type="Proteomes" id="UP000323866">
    <property type="component" value="Unassembled WGS sequence"/>
</dbReference>
<dbReference type="EMBL" id="VKKZ01000022">
    <property type="protein sequence ID" value="KAA6432312.1"/>
    <property type="molecule type" value="Genomic_DNA"/>
</dbReference>
<evidence type="ECO:0000313" key="7">
    <source>
        <dbReference type="Proteomes" id="UP001570846"/>
    </source>
</evidence>
<dbReference type="Pfam" id="PF19501">
    <property type="entry name" value="PcRGLX_1st"/>
    <property type="match status" value="1"/>
</dbReference>